<evidence type="ECO:0000256" key="1">
    <source>
        <dbReference type="SAM" id="Phobius"/>
    </source>
</evidence>
<evidence type="ECO:0000313" key="2">
    <source>
        <dbReference type="EMBL" id="XDQ49035.1"/>
    </source>
</evidence>
<gene>
    <name evidence="2" type="ORF">AB5J52_45970</name>
</gene>
<evidence type="ECO:0008006" key="3">
    <source>
        <dbReference type="Google" id="ProtNLM"/>
    </source>
</evidence>
<keyword evidence="1" id="KW-1133">Transmembrane helix</keyword>
<reference evidence="2" key="1">
    <citation type="submission" date="2024-07" db="EMBL/GenBank/DDBJ databases">
        <authorList>
            <person name="Yu S.T."/>
        </authorList>
    </citation>
    <scope>NUCLEOTIDE SEQUENCE</scope>
    <source>
        <strain evidence="2">R39</strain>
    </source>
</reference>
<proteinExistence type="predicted"/>
<dbReference type="EMBL" id="CP163441">
    <property type="protein sequence ID" value="XDQ49035.1"/>
    <property type="molecule type" value="Genomic_DNA"/>
</dbReference>
<feature type="transmembrane region" description="Helical" evidence="1">
    <location>
        <begin position="25"/>
        <end position="45"/>
    </location>
</feature>
<sequence>MALALCSPAALPTTPSPASPVGSELIVVGIFLLVFWGGSACFSLWRAQRLWKDPDYYRHVVGQGVFRFRDDINRGLVRGWAPFSAGGVALTAAMTMLVVGGVGRRPYKGSVAALVVAAVLIVVFLAGVVLQLSVAWFNRPRWCVPAYLRDESGAWAQRHPRKAR</sequence>
<feature type="transmembrane region" description="Helical" evidence="1">
    <location>
        <begin position="111"/>
        <end position="132"/>
    </location>
</feature>
<dbReference type="RefSeq" id="WP_369227703.1">
    <property type="nucleotide sequence ID" value="NZ_CP163441.1"/>
</dbReference>
<keyword evidence="1" id="KW-0472">Membrane</keyword>
<keyword evidence="1" id="KW-0812">Transmembrane</keyword>
<name>A0AB39QZH7_9ACTN</name>
<protein>
    <recommendedName>
        <fullName evidence="3">SdpI family protein</fullName>
    </recommendedName>
</protein>
<feature type="transmembrane region" description="Helical" evidence="1">
    <location>
        <begin position="76"/>
        <end position="99"/>
    </location>
</feature>
<organism evidence="2">
    <name type="scientific">Streptomyces sp. R39</name>
    <dbReference type="NCBI Taxonomy" id="3238631"/>
    <lineage>
        <taxon>Bacteria</taxon>
        <taxon>Bacillati</taxon>
        <taxon>Actinomycetota</taxon>
        <taxon>Actinomycetes</taxon>
        <taxon>Kitasatosporales</taxon>
        <taxon>Streptomycetaceae</taxon>
        <taxon>Streptomyces</taxon>
    </lineage>
</organism>
<dbReference type="AlphaFoldDB" id="A0AB39QZH7"/>
<accession>A0AB39QZH7</accession>